<dbReference type="Proteomes" id="UP000554488">
    <property type="component" value="Unassembled WGS sequence"/>
</dbReference>
<accession>A0A849XYX8</accession>
<evidence type="ECO:0000313" key="3">
    <source>
        <dbReference type="Proteomes" id="UP000554488"/>
    </source>
</evidence>
<protein>
    <submittedName>
        <fullName evidence="2">Uncharacterized protein</fullName>
    </submittedName>
</protein>
<proteinExistence type="predicted"/>
<dbReference type="RefSeq" id="WP_175305628.1">
    <property type="nucleotide sequence ID" value="NZ_JABWDC010000020.1"/>
</dbReference>
<name>A0A849XYX8_9FIRM</name>
<gene>
    <name evidence="2" type="ORF">HUU93_07005</name>
</gene>
<feature type="compositionally biased region" description="Acidic residues" evidence="1">
    <location>
        <begin position="216"/>
        <end position="229"/>
    </location>
</feature>
<evidence type="ECO:0000256" key="1">
    <source>
        <dbReference type="SAM" id="MobiDB-lite"/>
    </source>
</evidence>
<reference evidence="2 3" key="2">
    <citation type="submission" date="2020-07" db="EMBL/GenBank/DDBJ databases">
        <title>Bacterial metabolism rescues the inhibition of intestinal drug absorption by food and drug additives.</title>
        <authorList>
            <person name="Zou L."/>
            <person name="Spanogiannopoulos P."/>
            <person name="Chien H.-C."/>
            <person name="Pieper L.M."/>
            <person name="Cai W."/>
            <person name="Khuri N."/>
            <person name="Pottel J."/>
            <person name="Vora B."/>
            <person name="Ni Z."/>
            <person name="Tsakalozou E."/>
            <person name="Zhang W."/>
            <person name="Shoichet B.K."/>
            <person name="Giacomini K.M."/>
            <person name="Turnbaugh P.J."/>
        </authorList>
    </citation>
    <scope>NUCLEOTIDE SEQUENCE [LARGE SCALE GENOMIC DNA]</scope>
    <source>
        <strain evidence="2 3">F22</strain>
    </source>
</reference>
<dbReference type="AlphaFoldDB" id="A0A849XYX8"/>
<dbReference type="EMBL" id="JABWDC010000020">
    <property type="protein sequence ID" value="NUN86353.1"/>
    <property type="molecule type" value="Genomic_DNA"/>
</dbReference>
<sequence>MGFMDNFTTDGMVEMKHTEYYNLMREAAKAELIEKAVKADVPGFYIQAMITGEKPEFQNTLEAEEESTGFGAEYEQMTGAAVSIFEAWTKENGVESAAASMHRIIDTLAQNRMDELKTMEANQKENEERMKEAVKEAVETMGHMPVISMGIDFGKGKEKQDTEETACRDRWSCRTCGNCKPVRIDMDLCRNCEDGSNYTKTDDEEEEAHELKEAEGQQEESEGAENGNE</sequence>
<organism evidence="2 3">
    <name type="scientific">Coprococcus comes</name>
    <dbReference type="NCBI Taxonomy" id="410072"/>
    <lineage>
        <taxon>Bacteria</taxon>
        <taxon>Bacillati</taxon>
        <taxon>Bacillota</taxon>
        <taxon>Clostridia</taxon>
        <taxon>Lachnospirales</taxon>
        <taxon>Lachnospiraceae</taxon>
        <taxon>Coprococcus</taxon>
    </lineage>
</organism>
<evidence type="ECO:0000313" key="2">
    <source>
        <dbReference type="EMBL" id="NUN86353.1"/>
    </source>
</evidence>
<comment type="caution">
    <text evidence="2">The sequence shown here is derived from an EMBL/GenBank/DDBJ whole genome shotgun (WGS) entry which is preliminary data.</text>
</comment>
<reference evidence="2 3" key="1">
    <citation type="submission" date="2020-04" db="EMBL/GenBank/DDBJ databases">
        <authorList>
            <person name="Pieper L."/>
        </authorList>
    </citation>
    <scope>NUCLEOTIDE SEQUENCE [LARGE SCALE GENOMIC DNA]</scope>
    <source>
        <strain evidence="2 3">F22</strain>
    </source>
</reference>
<feature type="region of interest" description="Disordered" evidence="1">
    <location>
        <begin position="192"/>
        <end position="229"/>
    </location>
</feature>